<dbReference type="GO" id="GO:0006167">
    <property type="term" value="P:AMP biosynthetic process"/>
    <property type="evidence" value="ECO:0007669"/>
    <property type="project" value="TreeGrafter"/>
</dbReference>
<sequence>MTMYIFNENFTSLWYCGGVILFNSDRTKVLIVETHSSSVGFTKGKREPGETLLDTAHREVKEESGYDPDDYLHDMTVIGEKKSAKIHSIYFFIGTLKTKELENKPLVFDKNELKRVCWITIDQALQKLSPRKLDILNAALNYFSNNINNNT</sequence>
<proteinExistence type="predicted"/>
<organism evidence="3">
    <name type="scientific">viral metagenome</name>
    <dbReference type="NCBI Taxonomy" id="1070528"/>
    <lineage>
        <taxon>unclassified sequences</taxon>
        <taxon>metagenomes</taxon>
        <taxon>organismal metagenomes</taxon>
    </lineage>
</organism>
<name>A0A6C0E8R5_9ZZZZ</name>
<evidence type="ECO:0000313" key="3">
    <source>
        <dbReference type="EMBL" id="QHT24793.1"/>
    </source>
</evidence>
<dbReference type="PROSITE" id="PS00893">
    <property type="entry name" value="NUDIX_BOX"/>
    <property type="match status" value="1"/>
</dbReference>
<dbReference type="SUPFAM" id="SSF55811">
    <property type="entry name" value="Nudix"/>
    <property type="match status" value="1"/>
</dbReference>
<dbReference type="Gene3D" id="3.90.79.10">
    <property type="entry name" value="Nucleoside Triphosphate Pyrophosphohydrolase"/>
    <property type="match status" value="1"/>
</dbReference>
<keyword evidence="1" id="KW-0378">Hydrolase</keyword>
<evidence type="ECO:0000256" key="1">
    <source>
        <dbReference type="ARBA" id="ARBA00022801"/>
    </source>
</evidence>
<dbReference type="InterPro" id="IPR015797">
    <property type="entry name" value="NUDIX_hydrolase-like_dom_sf"/>
</dbReference>
<dbReference type="AlphaFoldDB" id="A0A6C0E8R5"/>
<dbReference type="PANTHER" id="PTHR21340:SF0">
    <property type="entry name" value="BIS(5'-NUCLEOSYL)-TETRAPHOSPHATASE [ASYMMETRICAL]"/>
    <property type="match status" value="1"/>
</dbReference>
<dbReference type="InterPro" id="IPR000086">
    <property type="entry name" value="NUDIX_hydrolase_dom"/>
</dbReference>
<protein>
    <recommendedName>
        <fullName evidence="2">Nudix hydrolase domain-containing protein</fullName>
    </recommendedName>
</protein>
<dbReference type="GO" id="GO:0006754">
    <property type="term" value="P:ATP biosynthetic process"/>
    <property type="evidence" value="ECO:0007669"/>
    <property type="project" value="TreeGrafter"/>
</dbReference>
<evidence type="ECO:0000259" key="2">
    <source>
        <dbReference type="PROSITE" id="PS51462"/>
    </source>
</evidence>
<dbReference type="EMBL" id="MN739749">
    <property type="protein sequence ID" value="QHT24793.1"/>
    <property type="molecule type" value="Genomic_DNA"/>
</dbReference>
<dbReference type="InterPro" id="IPR020084">
    <property type="entry name" value="NUDIX_hydrolase_CS"/>
</dbReference>
<dbReference type="GO" id="GO:0004081">
    <property type="term" value="F:bis(5'-nucleosyl)-tetraphosphatase (asymmetrical) activity"/>
    <property type="evidence" value="ECO:0007669"/>
    <property type="project" value="TreeGrafter"/>
</dbReference>
<feature type="domain" description="Nudix hydrolase" evidence="2">
    <location>
        <begin position="12"/>
        <end position="141"/>
    </location>
</feature>
<dbReference type="InterPro" id="IPR051325">
    <property type="entry name" value="Nudix_hydrolase_domain"/>
</dbReference>
<dbReference type="PANTHER" id="PTHR21340">
    <property type="entry name" value="DIADENOSINE 5,5-P1,P4-TETRAPHOSPHATE PYROPHOSPHOHYDROLASE MUTT"/>
    <property type="match status" value="1"/>
</dbReference>
<reference evidence="3" key="1">
    <citation type="journal article" date="2020" name="Nature">
        <title>Giant virus diversity and host interactions through global metagenomics.</title>
        <authorList>
            <person name="Schulz F."/>
            <person name="Roux S."/>
            <person name="Paez-Espino D."/>
            <person name="Jungbluth S."/>
            <person name="Walsh D.A."/>
            <person name="Denef V.J."/>
            <person name="McMahon K.D."/>
            <person name="Konstantinidis K.T."/>
            <person name="Eloe-Fadrosh E.A."/>
            <person name="Kyrpides N.C."/>
            <person name="Woyke T."/>
        </authorList>
    </citation>
    <scope>NUCLEOTIDE SEQUENCE</scope>
    <source>
        <strain evidence="3">GVMAG-M-3300023179-150</strain>
    </source>
</reference>
<accession>A0A6C0E8R5</accession>
<dbReference type="Pfam" id="PF00293">
    <property type="entry name" value="NUDIX"/>
    <property type="match status" value="1"/>
</dbReference>
<dbReference type="PROSITE" id="PS51462">
    <property type="entry name" value="NUDIX"/>
    <property type="match status" value="1"/>
</dbReference>